<reference evidence="1" key="1">
    <citation type="submission" date="2022-11" db="EMBL/GenBank/DDBJ databases">
        <authorList>
            <person name="Petersen C."/>
        </authorList>
    </citation>
    <scope>NUCLEOTIDE SEQUENCE</scope>
    <source>
        <strain evidence="1">IBT 26290</strain>
    </source>
</reference>
<keyword evidence="2" id="KW-1185">Reference proteome</keyword>
<proteinExistence type="predicted"/>
<dbReference type="Proteomes" id="UP001149163">
    <property type="component" value="Unassembled WGS sequence"/>
</dbReference>
<name>A0A9W9LE47_9EURO</name>
<reference evidence="1" key="2">
    <citation type="journal article" date="2023" name="IMA Fungus">
        <title>Comparative genomic study of the Penicillium genus elucidates a diverse pangenome and 15 lateral gene transfer events.</title>
        <authorList>
            <person name="Petersen C."/>
            <person name="Sorensen T."/>
            <person name="Nielsen M.R."/>
            <person name="Sondergaard T.E."/>
            <person name="Sorensen J.L."/>
            <person name="Fitzpatrick D.A."/>
            <person name="Frisvad J.C."/>
            <person name="Nielsen K.L."/>
        </authorList>
    </citation>
    <scope>NUCLEOTIDE SEQUENCE</scope>
    <source>
        <strain evidence="1">IBT 26290</strain>
    </source>
</reference>
<evidence type="ECO:0000313" key="2">
    <source>
        <dbReference type="Proteomes" id="UP001149163"/>
    </source>
</evidence>
<dbReference type="AlphaFoldDB" id="A0A9W9LE47"/>
<gene>
    <name evidence="1" type="ORF">N7482_010144</name>
</gene>
<organism evidence="1 2">
    <name type="scientific">Penicillium canariense</name>
    <dbReference type="NCBI Taxonomy" id="189055"/>
    <lineage>
        <taxon>Eukaryota</taxon>
        <taxon>Fungi</taxon>
        <taxon>Dikarya</taxon>
        <taxon>Ascomycota</taxon>
        <taxon>Pezizomycotina</taxon>
        <taxon>Eurotiomycetes</taxon>
        <taxon>Eurotiomycetidae</taxon>
        <taxon>Eurotiales</taxon>
        <taxon>Aspergillaceae</taxon>
        <taxon>Penicillium</taxon>
    </lineage>
</organism>
<comment type="caution">
    <text evidence="1">The sequence shown here is derived from an EMBL/GenBank/DDBJ whole genome shotgun (WGS) entry which is preliminary data.</text>
</comment>
<dbReference type="RefSeq" id="XP_056538225.1">
    <property type="nucleotide sequence ID" value="XM_056692268.1"/>
</dbReference>
<protein>
    <submittedName>
        <fullName evidence="1">Uncharacterized protein</fullName>
    </submittedName>
</protein>
<accession>A0A9W9LE47</accession>
<dbReference type="OrthoDB" id="4348291at2759"/>
<dbReference type="GeneID" id="81431444"/>
<evidence type="ECO:0000313" key="1">
    <source>
        <dbReference type="EMBL" id="KAJ5150892.1"/>
    </source>
</evidence>
<dbReference type="EMBL" id="JAPQKN010000008">
    <property type="protein sequence ID" value="KAJ5150892.1"/>
    <property type="molecule type" value="Genomic_DNA"/>
</dbReference>
<sequence>MASLALDRPDGARTPFKDLDIEAIKSWKLYTFDLQRAWDHAKQAFAHTIQNVRLSDEAVFAVTIFMPASLRAKYYRYDFDSRGDIREYRIPRDPPMVIQCHGINWFPVYRMTNILCGSWNKACGWLRGLVASENVGYHIGEFVAPQKLLRHVPLHCN</sequence>